<accession>A0A6J6I5E0</accession>
<sequence length="85" mass="9069">MLQRLLANSDDRVLTAFGTSGFDGAFGEAQHVGVVAAAHSAVRGDDNERCSVCSGVVAKQRMFLRRACTKQVDDHCCDLVAVGTR</sequence>
<evidence type="ECO:0000313" key="1">
    <source>
        <dbReference type="EMBL" id="CAB4619045.1"/>
    </source>
</evidence>
<dbReference type="EMBL" id="CAEZUO010000131">
    <property type="protein sequence ID" value="CAB4619045.1"/>
    <property type="molecule type" value="Genomic_DNA"/>
</dbReference>
<protein>
    <submittedName>
        <fullName evidence="1">Unannotated protein</fullName>
    </submittedName>
</protein>
<reference evidence="1" key="1">
    <citation type="submission" date="2020-05" db="EMBL/GenBank/DDBJ databases">
        <authorList>
            <person name="Chiriac C."/>
            <person name="Salcher M."/>
            <person name="Ghai R."/>
            <person name="Kavagutti S V."/>
        </authorList>
    </citation>
    <scope>NUCLEOTIDE SEQUENCE</scope>
</reference>
<dbReference type="AlphaFoldDB" id="A0A6J6I5E0"/>
<name>A0A6J6I5E0_9ZZZZ</name>
<organism evidence="1">
    <name type="scientific">freshwater metagenome</name>
    <dbReference type="NCBI Taxonomy" id="449393"/>
    <lineage>
        <taxon>unclassified sequences</taxon>
        <taxon>metagenomes</taxon>
        <taxon>ecological metagenomes</taxon>
    </lineage>
</organism>
<proteinExistence type="predicted"/>
<gene>
    <name evidence="1" type="ORF">UFOPK1827_01835</name>
</gene>